<keyword evidence="4" id="KW-1185">Reference proteome</keyword>
<sequence length="273" mass="29143">MAFSLNQTTVLSAFRSGNLLSAVNSMISPGYGIYYASGQNVGDKPFTPTSFIAVEVTREASITTAPIEKGGYTSYNKVQRPGEVHVTFSFEGWTGFSGSVPNLTNLTLTSRSDVLEALDKMVSSAEIYDIETPDTTYTSYDLIKYDFRIRQDNGVTLLIVTAVFQAVQDIAEVKMSSNVANKSNTTKNETAKGPSKNTEQSTGSTKHATLFDVKKALTGLKESIFSATAKVADSVSSGFTSAMEIVTGPLNSAVVSSADQLSKAVKELSGKLT</sequence>
<evidence type="ECO:0000259" key="2">
    <source>
        <dbReference type="Pfam" id="PF21821"/>
    </source>
</evidence>
<dbReference type="InterPro" id="IPR048494">
    <property type="entry name" value="Dit-like_N"/>
</dbReference>
<evidence type="ECO:0000256" key="1">
    <source>
        <dbReference type="SAM" id="MobiDB-lite"/>
    </source>
</evidence>
<dbReference type="Proteomes" id="UP000037727">
    <property type="component" value="Unassembled WGS sequence"/>
</dbReference>
<dbReference type="RefSeq" id="WP_054480097.1">
    <property type="nucleotide sequence ID" value="NZ_CAWMRL010000047.1"/>
</dbReference>
<feature type="compositionally biased region" description="Polar residues" evidence="1">
    <location>
        <begin position="195"/>
        <end position="205"/>
    </location>
</feature>
<proteinExistence type="predicted"/>
<organism evidence="3 4">
    <name type="scientific">Photorhabdus heterorhabditis</name>
    <dbReference type="NCBI Taxonomy" id="880156"/>
    <lineage>
        <taxon>Bacteria</taxon>
        <taxon>Pseudomonadati</taxon>
        <taxon>Pseudomonadota</taxon>
        <taxon>Gammaproteobacteria</taxon>
        <taxon>Enterobacterales</taxon>
        <taxon>Morganellaceae</taxon>
        <taxon>Photorhabdus</taxon>
    </lineage>
</organism>
<evidence type="ECO:0000313" key="3">
    <source>
        <dbReference type="EMBL" id="KOY61207.1"/>
    </source>
</evidence>
<dbReference type="EMBL" id="LJCS01000047">
    <property type="protein sequence ID" value="KOY61207.1"/>
    <property type="molecule type" value="Genomic_DNA"/>
</dbReference>
<comment type="caution">
    <text evidence="3">The sequence shown here is derived from an EMBL/GenBank/DDBJ whole genome shotgun (WGS) entry which is preliminary data.</text>
</comment>
<feature type="domain" description="Dit-like phage tail protein N-terminal" evidence="2">
    <location>
        <begin position="51"/>
        <end position="174"/>
    </location>
</feature>
<reference evidence="3 4" key="1">
    <citation type="submission" date="2015-09" db="EMBL/GenBank/DDBJ databases">
        <title>Draft genome sequence and assembly of Photorhabdus sp. VMG, a bacterial symbiont associated with Heterorhabditis zealandica.</title>
        <authorList>
            <person name="Naidoo S."/>
            <person name="Featherston J."/>
            <person name="Mothupi B."/>
            <person name="Gray V.M."/>
        </authorList>
    </citation>
    <scope>NUCLEOTIDE SEQUENCE [LARGE SCALE GENOMIC DNA]</scope>
    <source>
        <strain evidence="3 4">VMG</strain>
    </source>
</reference>
<evidence type="ECO:0000313" key="4">
    <source>
        <dbReference type="Proteomes" id="UP000037727"/>
    </source>
</evidence>
<gene>
    <name evidence="3" type="ORF">AM629_15150</name>
</gene>
<accession>A0ABR5K9R8</accession>
<protein>
    <recommendedName>
        <fullName evidence="2">Dit-like phage tail protein N-terminal domain-containing protein</fullName>
    </recommendedName>
</protein>
<name>A0ABR5K9R8_9GAMM</name>
<dbReference type="Pfam" id="PF21821">
    <property type="entry name" value="Dit_like"/>
    <property type="match status" value="1"/>
</dbReference>
<feature type="region of interest" description="Disordered" evidence="1">
    <location>
        <begin position="181"/>
        <end position="205"/>
    </location>
</feature>